<organism evidence="1 2">
    <name type="scientific">Adineta steineri</name>
    <dbReference type="NCBI Taxonomy" id="433720"/>
    <lineage>
        <taxon>Eukaryota</taxon>
        <taxon>Metazoa</taxon>
        <taxon>Spiralia</taxon>
        <taxon>Gnathifera</taxon>
        <taxon>Rotifera</taxon>
        <taxon>Eurotatoria</taxon>
        <taxon>Bdelloidea</taxon>
        <taxon>Adinetida</taxon>
        <taxon>Adinetidae</taxon>
        <taxon>Adineta</taxon>
    </lineage>
</organism>
<comment type="caution">
    <text evidence="1">The sequence shown here is derived from an EMBL/GenBank/DDBJ whole genome shotgun (WGS) entry which is preliminary data.</text>
</comment>
<gene>
    <name evidence="1" type="ORF">IZO911_LOCUS45212</name>
</gene>
<sequence length="36" mass="4093">MSPEDELIEQFRHELPLTIGDELKTLLSSFSGKDDT</sequence>
<accession>A0A815TNT1</accession>
<evidence type="ECO:0000313" key="2">
    <source>
        <dbReference type="Proteomes" id="UP000663860"/>
    </source>
</evidence>
<evidence type="ECO:0000313" key="1">
    <source>
        <dbReference type="EMBL" id="CAF1505550.1"/>
    </source>
</evidence>
<dbReference type="EMBL" id="CAJNOE010003767">
    <property type="protein sequence ID" value="CAF1505550.1"/>
    <property type="molecule type" value="Genomic_DNA"/>
</dbReference>
<dbReference type="AlphaFoldDB" id="A0A815TNT1"/>
<feature type="non-terminal residue" evidence="1">
    <location>
        <position position="36"/>
    </location>
</feature>
<protein>
    <submittedName>
        <fullName evidence="1">Uncharacterized protein</fullName>
    </submittedName>
</protein>
<proteinExistence type="predicted"/>
<reference evidence="1" key="1">
    <citation type="submission" date="2021-02" db="EMBL/GenBank/DDBJ databases">
        <authorList>
            <person name="Nowell W R."/>
        </authorList>
    </citation>
    <scope>NUCLEOTIDE SEQUENCE</scope>
</reference>
<dbReference type="Proteomes" id="UP000663860">
    <property type="component" value="Unassembled WGS sequence"/>
</dbReference>
<name>A0A815TNT1_9BILA</name>